<dbReference type="CDD" id="cd00596">
    <property type="entry name" value="Peptidase_M14_like"/>
    <property type="match status" value="1"/>
</dbReference>
<keyword evidence="3" id="KW-0472">Membrane</keyword>
<reference evidence="5 6" key="1">
    <citation type="journal article" date="2012" name="Genome Biol.">
        <title>Genome and low-iron response of an oceanic diatom adapted to chronic iron limitation.</title>
        <authorList>
            <person name="Lommer M."/>
            <person name="Specht M."/>
            <person name="Roy A.S."/>
            <person name="Kraemer L."/>
            <person name="Andreson R."/>
            <person name="Gutowska M.A."/>
            <person name="Wolf J."/>
            <person name="Bergner S.V."/>
            <person name="Schilhabel M.B."/>
            <person name="Klostermeier U.C."/>
            <person name="Beiko R.G."/>
            <person name="Rosenstiel P."/>
            <person name="Hippler M."/>
            <person name="Laroche J."/>
        </authorList>
    </citation>
    <scope>NUCLEOTIDE SEQUENCE [LARGE SCALE GENOMIC DNA]</scope>
    <source>
        <strain evidence="5 6">CCMP1005</strain>
    </source>
</reference>
<dbReference type="Gene3D" id="3.40.630.10">
    <property type="entry name" value="Zn peptidases"/>
    <property type="match status" value="1"/>
</dbReference>
<proteinExistence type="inferred from homology"/>
<feature type="compositionally biased region" description="Basic and acidic residues" evidence="2">
    <location>
        <begin position="561"/>
        <end position="574"/>
    </location>
</feature>
<dbReference type="eggNOG" id="ENOG502QUHR">
    <property type="taxonomic scope" value="Eukaryota"/>
</dbReference>
<accession>K0SVR7</accession>
<dbReference type="OMA" id="NALGYFR"/>
<dbReference type="Proteomes" id="UP000266841">
    <property type="component" value="Unassembled WGS sequence"/>
</dbReference>
<evidence type="ECO:0000313" key="5">
    <source>
        <dbReference type="EMBL" id="EJK70513.1"/>
    </source>
</evidence>
<feature type="region of interest" description="Disordered" evidence="2">
    <location>
        <begin position="557"/>
        <end position="579"/>
    </location>
</feature>
<evidence type="ECO:0000313" key="6">
    <source>
        <dbReference type="Proteomes" id="UP000266841"/>
    </source>
</evidence>
<feature type="domain" description="Peptidase M14" evidence="4">
    <location>
        <begin position="222"/>
        <end position="358"/>
    </location>
</feature>
<dbReference type="GO" id="GO:0006508">
    <property type="term" value="P:proteolysis"/>
    <property type="evidence" value="ECO:0007669"/>
    <property type="project" value="InterPro"/>
</dbReference>
<evidence type="ECO:0000256" key="1">
    <source>
        <dbReference type="ARBA" id="ARBA00005988"/>
    </source>
</evidence>
<protein>
    <recommendedName>
        <fullName evidence="4">Peptidase M14 domain-containing protein</fullName>
    </recommendedName>
</protein>
<feature type="compositionally biased region" description="Acidic residues" evidence="2">
    <location>
        <begin position="827"/>
        <end position="840"/>
    </location>
</feature>
<sequence length="840" mass="94381">MRGFARTIQAAACLCVASARNDIALQNPHVRGVVREAAKSRDELPHVRNVDYDSGMVRPTSCSGPSGEGCNNYVLVIQDKDAYPDDSDLQQLESRSDYYLSKEDGWFNPANTKYDAETHQKSGWKYLPDVFLSGAVHGNERVGPTALMEMAELLLEAAYCESLPRTRYRPQPGSTRKPLHDSNGEEVPLEYQWKEEVMTGKMCRDGLVERGVTAPNRQWLARLVSTRRTVIIPTANALGYFRNTREEDHIDPNRDFPFDVQKPTDCMQTIAGRSINELFRSHLFPIGLTFHGGMEVVAYEWGAPTYYRKDSPGQNAQEQIAGAYSRYANGFRNHVAYDFGTMNDKVYYVRGGMEDWAFAGSWDPDRVMPCQPTTFGGYDTAKTKYNNSTLRAFNMLVETSDIKEPPQNQLGKRTMPLESSNDENNGHIARNIRLALLAMDVVEPYVSIRTVEDIKLDDDVVPAVNLRRYDGKSHRELSPTVWVPHTLPKTTISWTVGGSFEIDETEILVGPWDLLPSSLADVKDGLYPSTDMIESLVRSEFTTVSASNVNMKQGIMGTSRWHKDGPAPRSRQGDQDDENWFGPYPSFTAEIDTSHYPEGTSLVVLARAKVDKSWLTQRANVGPPGLGSLSHIVNGRNNPNYFAANAGKVIRGKRDNWWYSNPVTVMVGSSADEEDLLDESNEYHAPSNVDTERHVRAIHINARMASMPSAIEKMHDEELPKAMEKMHDEELPKAMEKMHDEELPKLGPESSMRDEKRTAPAPGGSKSTYEGNMPMILGALGLIVGVVFVLIIRRRRSRRMRIGRLSNANDEDDGFSMSSYRDRTDDLDLEEDDEDPRGIQ</sequence>
<feature type="region of interest" description="Disordered" evidence="2">
    <location>
        <begin position="807"/>
        <end position="840"/>
    </location>
</feature>
<feature type="region of interest" description="Disordered" evidence="2">
    <location>
        <begin position="743"/>
        <end position="770"/>
    </location>
</feature>
<dbReference type="OrthoDB" id="10249045at2759"/>
<keyword evidence="3" id="KW-0812">Transmembrane</keyword>
<feature type="compositionally biased region" description="Polar residues" evidence="2">
    <location>
        <begin position="406"/>
        <end position="423"/>
    </location>
</feature>
<dbReference type="EMBL" id="AGNL01008423">
    <property type="protein sequence ID" value="EJK70513.1"/>
    <property type="molecule type" value="Genomic_DNA"/>
</dbReference>
<feature type="transmembrane region" description="Helical" evidence="3">
    <location>
        <begin position="773"/>
        <end position="792"/>
    </location>
</feature>
<dbReference type="InterPro" id="IPR000834">
    <property type="entry name" value="Peptidase_M14"/>
</dbReference>
<comment type="similarity">
    <text evidence="1">Belongs to the peptidase M14 family.</text>
</comment>
<dbReference type="InterPro" id="IPR057246">
    <property type="entry name" value="CARBOXYPEPT_ZN_1"/>
</dbReference>
<dbReference type="SUPFAM" id="SSF53187">
    <property type="entry name" value="Zn-dependent exopeptidases"/>
    <property type="match status" value="1"/>
</dbReference>
<keyword evidence="3" id="KW-1133">Transmembrane helix</keyword>
<evidence type="ECO:0000256" key="3">
    <source>
        <dbReference type="SAM" id="Phobius"/>
    </source>
</evidence>
<dbReference type="GO" id="GO:0008270">
    <property type="term" value="F:zinc ion binding"/>
    <property type="evidence" value="ECO:0007669"/>
    <property type="project" value="InterPro"/>
</dbReference>
<gene>
    <name evidence="5" type="ORF">THAOC_08120</name>
</gene>
<dbReference type="PROSITE" id="PS00132">
    <property type="entry name" value="CARBOXYPEPT_ZN_1"/>
    <property type="match status" value="1"/>
</dbReference>
<dbReference type="Pfam" id="PF00246">
    <property type="entry name" value="Peptidase_M14"/>
    <property type="match status" value="1"/>
</dbReference>
<keyword evidence="6" id="KW-1185">Reference proteome</keyword>
<comment type="caution">
    <text evidence="5">The sequence shown here is derived from an EMBL/GenBank/DDBJ whole genome shotgun (WGS) entry which is preliminary data.</text>
</comment>
<name>K0SVR7_THAOC</name>
<evidence type="ECO:0000259" key="4">
    <source>
        <dbReference type="Pfam" id="PF00246"/>
    </source>
</evidence>
<feature type="region of interest" description="Disordered" evidence="2">
    <location>
        <begin position="404"/>
        <end position="424"/>
    </location>
</feature>
<evidence type="ECO:0000256" key="2">
    <source>
        <dbReference type="SAM" id="MobiDB-lite"/>
    </source>
</evidence>
<dbReference type="AlphaFoldDB" id="K0SVR7"/>
<organism evidence="5 6">
    <name type="scientific">Thalassiosira oceanica</name>
    <name type="common">Marine diatom</name>
    <dbReference type="NCBI Taxonomy" id="159749"/>
    <lineage>
        <taxon>Eukaryota</taxon>
        <taxon>Sar</taxon>
        <taxon>Stramenopiles</taxon>
        <taxon>Ochrophyta</taxon>
        <taxon>Bacillariophyta</taxon>
        <taxon>Coscinodiscophyceae</taxon>
        <taxon>Thalassiosirophycidae</taxon>
        <taxon>Thalassiosirales</taxon>
        <taxon>Thalassiosiraceae</taxon>
        <taxon>Thalassiosira</taxon>
    </lineage>
</organism>
<dbReference type="GO" id="GO:0004181">
    <property type="term" value="F:metallocarboxypeptidase activity"/>
    <property type="evidence" value="ECO:0007669"/>
    <property type="project" value="InterPro"/>
</dbReference>
<dbReference type="PRINTS" id="PR00765">
    <property type="entry name" value="CRBOXYPTASEA"/>
</dbReference>